<evidence type="ECO:0008006" key="3">
    <source>
        <dbReference type="Google" id="ProtNLM"/>
    </source>
</evidence>
<name>A0A7X5BTR6_9BACT</name>
<dbReference type="Proteomes" id="UP000537825">
    <property type="component" value="Unassembled WGS sequence"/>
</dbReference>
<organism evidence="1 2">
    <name type="scientific">Corallococcus exiguus</name>
    <dbReference type="NCBI Taxonomy" id="83462"/>
    <lineage>
        <taxon>Bacteria</taxon>
        <taxon>Pseudomonadati</taxon>
        <taxon>Myxococcota</taxon>
        <taxon>Myxococcia</taxon>
        <taxon>Myxococcales</taxon>
        <taxon>Cystobacterineae</taxon>
        <taxon>Myxococcaceae</taxon>
        <taxon>Corallococcus</taxon>
    </lineage>
</organism>
<reference evidence="1 2" key="1">
    <citation type="submission" date="2020-01" db="EMBL/GenBank/DDBJ databases">
        <title>The draft genome sequence of Corallococcus exiguus DSM 14696.</title>
        <authorList>
            <person name="Zhang X."/>
            <person name="Zhu H."/>
        </authorList>
    </citation>
    <scope>NUCLEOTIDE SEQUENCE [LARGE SCALE GENOMIC DNA]</scope>
    <source>
        <strain evidence="1 2">DSM 14696</strain>
    </source>
</reference>
<evidence type="ECO:0000313" key="2">
    <source>
        <dbReference type="Proteomes" id="UP000537825"/>
    </source>
</evidence>
<sequence>MRPGPSHLRDEFWRNPPPLPRGVKLVQQEAVVVPRVGPRGESLYDLVEIQLPESRVPVLLGYRAPLFPADVLSQREKLFALRDQLQRRDADPRSLPAFRLPMLVTDSASANVIDLCEREELGLIDMRGTFFLRTGSTFIRVQGHRPLERTPREPLFHGKGCRLVRVLLQSPDQRWTIRALSEQTQTSYSYAHGVTTRLLKEGFVEGGRSTGFRLRDPASLLRAWLTSDKPTAVTREGFNAPSTTPDLLNKAHALLTSQGIRSTFTLASALRPDERSVSGIPHGIYLSGSLEPAVSAFGLRRMTPHNFFVLRPEPAAETDAGGIYHAQRLLPHGPAVALPQLAVDFHQSGGRGTEQAEELVRRFARTLPLSDEPHDGRRAVRRGPR</sequence>
<dbReference type="AlphaFoldDB" id="A0A7X5BTR6"/>
<comment type="caution">
    <text evidence="1">The sequence shown here is derived from an EMBL/GenBank/DDBJ whole genome shotgun (WGS) entry which is preliminary data.</text>
</comment>
<proteinExistence type="predicted"/>
<gene>
    <name evidence="1" type="ORF">GTZ93_38155</name>
</gene>
<evidence type="ECO:0000313" key="1">
    <source>
        <dbReference type="EMBL" id="NBC45631.1"/>
    </source>
</evidence>
<protein>
    <recommendedName>
        <fullName evidence="3">HTH iclR-type domain-containing protein</fullName>
    </recommendedName>
</protein>
<dbReference type="EMBL" id="JAAAPK010000015">
    <property type="protein sequence ID" value="NBC45631.1"/>
    <property type="molecule type" value="Genomic_DNA"/>
</dbReference>
<keyword evidence="2" id="KW-1185">Reference proteome</keyword>
<accession>A0A7X5BTR6</accession>